<evidence type="ECO:0000256" key="4">
    <source>
        <dbReference type="ARBA" id="ARBA00029447"/>
    </source>
</evidence>
<reference evidence="10" key="1">
    <citation type="journal article" date="2019" name="Int. J. Syst. Evol. Microbiol.">
        <title>The Global Catalogue of Microorganisms (GCM) 10K type strain sequencing project: providing services to taxonomists for standard genome sequencing and annotation.</title>
        <authorList>
            <consortium name="The Broad Institute Genomics Platform"/>
            <consortium name="The Broad Institute Genome Sequencing Center for Infectious Disease"/>
            <person name="Wu L."/>
            <person name="Ma J."/>
        </authorList>
    </citation>
    <scope>NUCLEOTIDE SEQUENCE [LARGE SCALE GENOMIC DNA]</scope>
    <source>
        <strain evidence="10">JCM 17329</strain>
    </source>
</reference>
<dbReference type="SMART" id="SM00283">
    <property type="entry name" value="MA"/>
    <property type="match status" value="1"/>
</dbReference>
<gene>
    <name evidence="9" type="ORF">GCM10022421_02130</name>
</gene>
<dbReference type="Pfam" id="PF12729">
    <property type="entry name" value="4HB_MCP_1"/>
    <property type="match status" value="1"/>
</dbReference>
<proteinExistence type="inferred from homology"/>
<evidence type="ECO:0000256" key="3">
    <source>
        <dbReference type="ARBA" id="ARBA00023224"/>
    </source>
</evidence>
<dbReference type="Pfam" id="PF00672">
    <property type="entry name" value="HAMP"/>
    <property type="match status" value="1"/>
</dbReference>
<evidence type="ECO:0000256" key="5">
    <source>
        <dbReference type="PROSITE-ProRule" id="PRU00284"/>
    </source>
</evidence>
<dbReference type="Pfam" id="PF00015">
    <property type="entry name" value="MCPsignal"/>
    <property type="match status" value="1"/>
</dbReference>
<dbReference type="PANTHER" id="PTHR32089">
    <property type="entry name" value="METHYL-ACCEPTING CHEMOTAXIS PROTEIN MCPB"/>
    <property type="match status" value="1"/>
</dbReference>
<dbReference type="InterPro" id="IPR024478">
    <property type="entry name" value="HlyB_4HB_MCP"/>
</dbReference>
<evidence type="ECO:0000256" key="1">
    <source>
        <dbReference type="ARBA" id="ARBA00004429"/>
    </source>
</evidence>
<dbReference type="SUPFAM" id="SSF58104">
    <property type="entry name" value="Methyl-accepting chemotaxis protein (MCP) signaling domain"/>
    <property type="match status" value="1"/>
</dbReference>
<dbReference type="InterPro" id="IPR003660">
    <property type="entry name" value="HAMP_dom"/>
</dbReference>
<keyword evidence="10" id="KW-1185">Reference proteome</keyword>
<keyword evidence="2" id="KW-1003">Cell membrane</keyword>
<evidence type="ECO:0000313" key="9">
    <source>
        <dbReference type="EMBL" id="GAA3699361.1"/>
    </source>
</evidence>
<dbReference type="Proteomes" id="UP001501479">
    <property type="component" value="Unassembled WGS sequence"/>
</dbReference>
<dbReference type="CDD" id="cd06225">
    <property type="entry name" value="HAMP"/>
    <property type="match status" value="1"/>
</dbReference>
<feature type="domain" description="Methyl-accepting transducer" evidence="6">
    <location>
        <begin position="269"/>
        <end position="505"/>
    </location>
</feature>
<comment type="subcellular location">
    <subcellularLocation>
        <location evidence="1">Cell inner membrane</location>
        <topology evidence="1">Multi-pass membrane protein</topology>
    </subcellularLocation>
</comment>
<evidence type="ECO:0000259" key="8">
    <source>
        <dbReference type="PROSITE" id="PS50885"/>
    </source>
</evidence>
<dbReference type="PROSITE" id="PS50111">
    <property type="entry name" value="CHEMOTAXIS_TRANSDUC_2"/>
    <property type="match status" value="1"/>
</dbReference>
<dbReference type="InterPro" id="IPR004089">
    <property type="entry name" value="MCPsignal_dom"/>
</dbReference>
<dbReference type="EMBL" id="BAABDS010000002">
    <property type="protein sequence ID" value="GAA3699361.1"/>
    <property type="molecule type" value="Genomic_DNA"/>
</dbReference>
<accession>A0ABP7D105</accession>
<feature type="domain" description="T-SNARE coiled-coil homology" evidence="7">
    <location>
        <begin position="456"/>
        <end position="518"/>
    </location>
</feature>
<keyword evidence="2" id="KW-0997">Cell inner membrane</keyword>
<dbReference type="PROSITE" id="PS51257">
    <property type="entry name" value="PROKAR_LIPOPROTEIN"/>
    <property type="match status" value="1"/>
</dbReference>
<evidence type="ECO:0000259" key="6">
    <source>
        <dbReference type="PROSITE" id="PS50111"/>
    </source>
</evidence>
<dbReference type="PANTHER" id="PTHR32089:SF112">
    <property type="entry name" value="LYSOZYME-LIKE PROTEIN-RELATED"/>
    <property type="match status" value="1"/>
</dbReference>
<feature type="domain" description="HAMP" evidence="8">
    <location>
        <begin position="212"/>
        <end position="264"/>
    </location>
</feature>
<dbReference type="CDD" id="cd11386">
    <property type="entry name" value="MCP_signal"/>
    <property type="match status" value="1"/>
</dbReference>
<dbReference type="SMART" id="SM00304">
    <property type="entry name" value="HAMP"/>
    <property type="match status" value="2"/>
</dbReference>
<dbReference type="PROSITE" id="PS50885">
    <property type="entry name" value="HAMP"/>
    <property type="match status" value="1"/>
</dbReference>
<comment type="similarity">
    <text evidence="4">Belongs to the methyl-accepting chemotaxis (MCP) protein family.</text>
</comment>
<dbReference type="Gene3D" id="1.10.287.950">
    <property type="entry name" value="Methyl-accepting chemotaxis protein"/>
    <property type="match status" value="1"/>
</dbReference>
<comment type="caution">
    <text evidence="9">The sequence shown here is derived from an EMBL/GenBank/DDBJ whole genome shotgun (WGS) entry which is preliminary data.</text>
</comment>
<dbReference type="InterPro" id="IPR000727">
    <property type="entry name" value="T_SNARE_dom"/>
</dbReference>
<dbReference type="InterPro" id="IPR004090">
    <property type="entry name" value="Chemotax_Me-accpt_rcpt"/>
</dbReference>
<keyword evidence="3 5" id="KW-0807">Transducer</keyword>
<protein>
    <submittedName>
        <fullName evidence="9">Methyl-accepting chemotaxis protein</fullName>
    </submittedName>
</protein>
<evidence type="ECO:0000256" key="2">
    <source>
        <dbReference type="ARBA" id="ARBA00022519"/>
    </source>
</evidence>
<evidence type="ECO:0000259" key="7">
    <source>
        <dbReference type="PROSITE" id="PS50192"/>
    </source>
</evidence>
<dbReference type="PRINTS" id="PR00260">
    <property type="entry name" value="CHEMTRNSDUCR"/>
</dbReference>
<name>A0ABP7D105_9GAMM</name>
<evidence type="ECO:0000313" key="10">
    <source>
        <dbReference type="Proteomes" id="UP001501479"/>
    </source>
</evidence>
<keyword evidence="2" id="KW-0472">Membrane</keyword>
<dbReference type="PROSITE" id="PS50192">
    <property type="entry name" value="T_SNARE"/>
    <property type="match status" value="1"/>
</dbReference>
<organism evidence="9 10">
    <name type="scientific">Oceanisphaera sediminis</name>
    <dbReference type="NCBI Taxonomy" id="981381"/>
    <lineage>
        <taxon>Bacteria</taxon>
        <taxon>Pseudomonadati</taxon>
        <taxon>Pseudomonadota</taxon>
        <taxon>Gammaproteobacteria</taxon>
        <taxon>Aeromonadales</taxon>
        <taxon>Aeromonadaceae</taxon>
        <taxon>Oceanisphaera</taxon>
    </lineage>
</organism>
<sequence length="542" mass="58864">MMMLRKWSIKTRLLVLTGLLLLGCLLMALSGLTALQRSVAGLDTVYQDRVVPLQDLKVIADMYAVNIVGSSQKVRSGDQSHAQALNELKEAGRQIDEHWRLYSATRMIPEEARLVEELAPLMKAAEAPLSRLADILRRQDEVSLNRFIRQELYQLIDPLSERFNRLMEIQLEQSRQEYNHAHTAFEQTRNGVIGRLLVMLVLGGGLALWLIRSITQPLDTLKAAAAQVAEGDLRHAVECSGNDEIAQVQQSVRDMQLALNSTLREIQGSSTQLAAAAEELHVVTGETTRGINQQNEEVQMAATAVTEMSAAVEEVAGNANRTSSASSETSRVAEEGRQQVTATRGVIDQLADQLDSTSGTVERLATEATNIGQILDVIQAIAEQTNLLALNAAIEAARAGEAGRGFAVVADEVRNLAQRTQSSTAEIERIISTIQRATGESVSEMQQSADYAGRSRAMAGDAEQALNRIAERVGEINDMNLVIASAAEEQAQVAREIDRNLVTISSIAEQSATGVTQTSSASDELAQLAGQMSQLVGRFRLS</sequence>